<dbReference type="AlphaFoldDB" id="A0A7H0GZ08"/>
<gene>
    <name evidence="2" type="ORF">H9L05_08155</name>
</gene>
<feature type="region of interest" description="Disordered" evidence="1">
    <location>
        <begin position="17"/>
        <end position="52"/>
    </location>
</feature>
<proteinExistence type="predicted"/>
<accession>A0A7H0GZ08</accession>
<evidence type="ECO:0000313" key="3">
    <source>
        <dbReference type="Proteomes" id="UP000516093"/>
    </source>
</evidence>
<evidence type="ECO:0000313" key="2">
    <source>
        <dbReference type="EMBL" id="QNP53524.1"/>
    </source>
</evidence>
<sequence>MSRRRFHAVDIGALLSQKTHVSESEGEGSEAETVMTGGTKRPLPAARNAAAR</sequence>
<organism evidence="2 3">
    <name type="scientific">Hymenobacter qilianensis</name>
    <dbReference type="NCBI Taxonomy" id="1385715"/>
    <lineage>
        <taxon>Bacteria</taxon>
        <taxon>Pseudomonadati</taxon>
        <taxon>Bacteroidota</taxon>
        <taxon>Cytophagia</taxon>
        <taxon>Cytophagales</taxon>
        <taxon>Hymenobacteraceae</taxon>
        <taxon>Hymenobacter</taxon>
    </lineage>
</organism>
<dbReference type="EMBL" id="CP060784">
    <property type="protein sequence ID" value="QNP53524.1"/>
    <property type="molecule type" value="Genomic_DNA"/>
</dbReference>
<dbReference type="RefSeq" id="WP_187733737.1">
    <property type="nucleotide sequence ID" value="NZ_CP060784.1"/>
</dbReference>
<dbReference type="KEGG" id="hqi:H9L05_08155"/>
<reference evidence="2 3" key="1">
    <citation type="submission" date="2020-08" db="EMBL/GenBank/DDBJ databases">
        <title>Genome sequence of Hymenobacter qilianensis JCM 19763T.</title>
        <authorList>
            <person name="Hyun D.-W."/>
            <person name="Bae J.-W."/>
        </authorList>
    </citation>
    <scope>NUCLEOTIDE SEQUENCE [LARGE SCALE GENOMIC DNA]</scope>
    <source>
        <strain evidence="2 3">JCM 19763</strain>
    </source>
</reference>
<name>A0A7H0GZ08_9BACT</name>
<dbReference type="Proteomes" id="UP000516093">
    <property type="component" value="Chromosome"/>
</dbReference>
<evidence type="ECO:0000256" key="1">
    <source>
        <dbReference type="SAM" id="MobiDB-lite"/>
    </source>
</evidence>
<protein>
    <submittedName>
        <fullName evidence="2">Uncharacterized protein</fullName>
    </submittedName>
</protein>
<keyword evidence="3" id="KW-1185">Reference proteome</keyword>